<sequence>MTSQPNDARVSRELLERALACATSTNTSNWSSRLCEDLRLALAQPADQQGEPDVVYQWRPVNKDSGEPWLSGAWHYCGEGEYHRMLNHPEAATFNYAVRRLSAEQPATAKVDEQEAFESVFPMPGSVMKFKGGYAATSFGAWDAHEYGQKWAGWLARAKLNGSQS</sequence>
<gene>
    <name evidence="1" type="ORF">V2I87_23345</name>
</gene>
<evidence type="ECO:0000313" key="1">
    <source>
        <dbReference type="EMBL" id="MEE4043038.1"/>
    </source>
</evidence>
<proteinExistence type="predicted"/>
<dbReference type="Proteomes" id="UP001343600">
    <property type="component" value="Unassembled WGS sequence"/>
</dbReference>
<organism evidence="1 2">
    <name type="scientific">Pseudomonas viridiflava</name>
    <name type="common">Phytomonas viridiflava</name>
    <dbReference type="NCBI Taxonomy" id="33069"/>
    <lineage>
        <taxon>Bacteria</taxon>
        <taxon>Pseudomonadati</taxon>
        <taxon>Pseudomonadota</taxon>
        <taxon>Gammaproteobacteria</taxon>
        <taxon>Pseudomonadales</taxon>
        <taxon>Pseudomonadaceae</taxon>
        <taxon>Pseudomonas</taxon>
    </lineage>
</organism>
<comment type="caution">
    <text evidence="1">The sequence shown here is derived from an EMBL/GenBank/DDBJ whole genome shotgun (WGS) entry which is preliminary data.</text>
</comment>
<keyword evidence="2" id="KW-1185">Reference proteome</keyword>
<reference evidence="1 2" key="1">
    <citation type="submission" date="2024-01" db="EMBL/GenBank/DDBJ databases">
        <title>Characterization of Pseudomonas viridiflava in Georgia, USA.</title>
        <authorList>
            <person name="Zhao M."/>
            <person name="Dutta B."/>
        </authorList>
    </citation>
    <scope>NUCLEOTIDE SEQUENCE [LARGE SCALE GENOMIC DNA]</scope>
    <source>
        <strain evidence="1 2">21GA0539</strain>
    </source>
</reference>
<evidence type="ECO:0000313" key="2">
    <source>
        <dbReference type="Proteomes" id="UP001343600"/>
    </source>
</evidence>
<name>A0ABU7NDQ5_PSEVI</name>
<dbReference type="EMBL" id="JAZEIP010000059">
    <property type="protein sequence ID" value="MEE4043038.1"/>
    <property type="molecule type" value="Genomic_DNA"/>
</dbReference>
<protein>
    <submittedName>
        <fullName evidence="1">Uncharacterized protein</fullName>
    </submittedName>
</protein>
<dbReference type="RefSeq" id="WP_122605126.1">
    <property type="nucleotide sequence ID" value="NZ_JAEIJH010000015.1"/>
</dbReference>
<accession>A0ABU7NDQ5</accession>